<sequence>MLMLFRPNVSDDEVFIREVGAKRRRRRQYLLLLVALDTLGIFSSFLLAAWLYDIVSKFHWLVMACAILPFYLAFAANSKAYSGIVFSKQKLGVSRSYTSLIQSVGIVSLIGYLFKSGDHFSRVNFAMGAIFSFVMLAAIRGVFLKLLHRMFDGSPYTTLLIHDGSIPAPAEDYTVVEHVDDWLGEGGDLPGRYNRLGAMLSNSDRVIVACAPERRGAIVHTLKGSNVRSEVLVPELSELAPLAVSNSGDVTTLIVAQGPLSPFDQFVKRCFDLGIVFVALPVALPVMLIAALAIRLESPGSIFFVQSRMGKDNRVFRMLKFRSMRIELADASADRLVTRDDERVTRVGRFIRRTSIDELPQLINVLAGTMSIVGPRPHALGAKAATKLYWEVDERYWYRHAVKPGLTGLAQVRGHRGNTEHEMDLTDRLHADLEYLSGWSLLRDMSILARTLQVVASNKAY</sequence>
<keyword evidence="4 8" id="KW-0812">Transmembrane</keyword>
<feature type="transmembrane region" description="Helical" evidence="8">
    <location>
        <begin position="58"/>
        <end position="76"/>
    </location>
</feature>
<dbReference type="GO" id="GO:0016740">
    <property type="term" value="F:transferase activity"/>
    <property type="evidence" value="ECO:0007669"/>
    <property type="project" value="UniProtKB-KW"/>
</dbReference>
<dbReference type="RefSeq" id="WP_275229275.1">
    <property type="nucleotide sequence ID" value="NZ_JARESE010000051.1"/>
</dbReference>
<dbReference type="EMBL" id="JARESE010000051">
    <property type="protein sequence ID" value="MDE8653166.1"/>
    <property type="molecule type" value="Genomic_DNA"/>
</dbReference>
<comment type="subcellular location">
    <subcellularLocation>
        <location evidence="1">Membrane</location>
        <topology evidence="1">Multi-pass membrane protein</topology>
    </subcellularLocation>
</comment>
<evidence type="ECO:0000256" key="7">
    <source>
        <dbReference type="ARBA" id="ARBA00023169"/>
    </source>
</evidence>
<keyword evidence="3 10" id="KW-0808">Transferase</keyword>
<keyword evidence="6 8" id="KW-0472">Membrane</keyword>
<evidence type="ECO:0000313" key="10">
    <source>
        <dbReference type="EMBL" id="MDE8653166.1"/>
    </source>
</evidence>
<dbReference type="Pfam" id="PF02397">
    <property type="entry name" value="Bac_transf"/>
    <property type="match status" value="1"/>
</dbReference>
<feature type="transmembrane region" description="Helical" evidence="8">
    <location>
        <begin position="273"/>
        <end position="294"/>
    </location>
</feature>
<dbReference type="PANTHER" id="PTHR30576:SF0">
    <property type="entry name" value="UNDECAPRENYL-PHOSPHATE N-ACETYLGALACTOSAMINYL 1-PHOSPHATE TRANSFERASE-RELATED"/>
    <property type="match status" value="1"/>
</dbReference>
<organism evidence="10 11">
    <name type="scientific">Novosphingobium album</name>
    <name type="common">ex Liu et al. 2023</name>
    <dbReference type="NCBI Taxonomy" id="3031130"/>
    <lineage>
        <taxon>Bacteria</taxon>
        <taxon>Pseudomonadati</taxon>
        <taxon>Pseudomonadota</taxon>
        <taxon>Alphaproteobacteria</taxon>
        <taxon>Sphingomonadales</taxon>
        <taxon>Sphingomonadaceae</taxon>
        <taxon>Novosphingobium</taxon>
    </lineage>
</organism>
<dbReference type="InterPro" id="IPR003362">
    <property type="entry name" value="Bact_transf"/>
</dbReference>
<feature type="domain" description="Bacterial sugar transferase" evidence="9">
    <location>
        <begin position="268"/>
        <end position="456"/>
    </location>
</feature>
<reference evidence="10 11" key="1">
    <citation type="submission" date="2023-03" db="EMBL/GenBank/DDBJ databases">
        <title>NovoSphingobium album sp. nov. isolated from polycyclic aromatic hydrocarbons- and heavy-metal polluted soil.</title>
        <authorList>
            <person name="Liu Z."/>
            <person name="Wang K."/>
        </authorList>
    </citation>
    <scope>NUCLEOTIDE SEQUENCE [LARGE SCALE GENOMIC DNA]</scope>
    <source>
        <strain evidence="10 11">H3SJ31-1</strain>
    </source>
</reference>
<dbReference type="InterPro" id="IPR017475">
    <property type="entry name" value="EPS_sugar_tfrase"/>
</dbReference>
<dbReference type="PANTHER" id="PTHR30576">
    <property type="entry name" value="COLANIC BIOSYNTHESIS UDP-GLUCOSE LIPID CARRIER TRANSFERASE"/>
    <property type="match status" value="1"/>
</dbReference>
<feature type="transmembrane region" description="Helical" evidence="8">
    <location>
        <begin position="29"/>
        <end position="52"/>
    </location>
</feature>
<feature type="transmembrane region" description="Helical" evidence="8">
    <location>
        <begin position="126"/>
        <end position="147"/>
    </location>
</feature>
<keyword evidence="5 8" id="KW-1133">Transmembrane helix</keyword>
<evidence type="ECO:0000256" key="2">
    <source>
        <dbReference type="ARBA" id="ARBA00006464"/>
    </source>
</evidence>
<accession>A0ABT5WSY5</accession>
<gene>
    <name evidence="10" type="ORF">PYV00_15805</name>
</gene>
<feature type="transmembrane region" description="Helical" evidence="8">
    <location>
        <begin position="97"/>
        <end position="114"/>
    </location>
</feature>
<evidence type="ECO:0000256" key="3">
    <source>
        <dbReference type="ARBA" id="ARBA00022679"/>
    </source>
</evidence>
<keyword evidence="7" id="KW-0270">Exopolysaccharide synthesis</keyword>
<comment type="similarity">
    <text evidence="2">Belongs to the bacterial sugar transferase family.</text>
</comment>
<dbReference type="NCBIfam" id="TIGR03025">
    <property type="entry name" value="EPS_sugtrans"/>
    <property type="match status" value="1"/>
</dbReference>
<evidence type="ECO:0000256" key="4">
    <source>
        <dbReference type="ARBA" id="ARBA00022692"/>
    </source>
</evidence>
<comment type="caution">
    <text evidence="10">The sequence shown here is derived from an EMBL/GenBank/DDBJ whole genome shotgun (WGS) entry which is preliminary data.</text>
</comment>
<evidence type="ECO:0000313" key="11">
    <source>
        <dbReference type="Proteomes" id="UP001216253"/>
    </source>
</evidence>
<evidence type="ECO:0000256" key="6">
    <source>
        <dbReference type="ARBA" id="ARBA00023136"/>
    </source>
</evidence>
<evidence type="ECO:0000256" key="1">
    <source>
        <dbReference type="ARBA" id="ARBA00004141"/>
    </source>
</evidence>
<evidence type="ECO:0000256" key="8">
    <source>
        <dbReference type="SAM" id="Phobius"/>
    </source>
</evidence>
<keyword evidence="11" id="KW-1185">Reference proteome</keyword>
<dbReference type="Proteomes" id="UP001216253">
    <property type="component" value="Unassembled WGS sequence"/>
</dbReference>
<proteinExistence type="inferred from homology"/>
<protein>
    <submittedName>
        <fullName evidence="10">Sugar transferase</fullName>
    </submittedName>
</protein>
<name>A0ABT5WSY5_9SPHN</name>
<evidence type="ECO:0000259" key="9">
    <source>
        <dbReference type="Pfam" id="PF02397"/>
    </source>
</evidence>
<evidence type="ECO:0000256" key="5">
    <source>
        <dbReference type="ARBA" id="ARBA00022989"/>
    </source>
</evidence>